<dbReference type="AlphaFoldDB" id="A0A9N8Z8I9"/>
<evidence type="ECO:0000313" key="2">
    <source>
        <dbReference type="Proteomes" id="UP000789570"/>
    </source>
</evidence>
<dbReference type="Proteomes" id="UP000789570">
    <property type="component" value="Unassembled WGS sequence"/>
</dbReference>
<proteinExistence type="predicted"/>
<sequence>MSSNPLVIEKLKEFLGHVDISIVCQLPDNNNKLLVAAKSRRGKNVKKINGKILLRRNVESETQNLVINNKRYLINLAVDEIWRNHLSDAQKDQFTSLADGANEINQKYISRVHINNSMTLDHIARINHQNTEDPTQRDFFNGANFSEISETASSILSPAGFFTGSSFLQ</sequence>
<accession>A0A9N8Z8I9</accession>
<dbReference type="OrthoDB" id="2309957at2759"/>
<protein>
    <submittedName>
        <fullName evidence="1">598_t:CDS:1</fullName>
    </submittedName>
</protein>
<dbReference type="EMBL" id="CAJVPQ010000457">
    <property type="protein sequence ID" value="CAG8483298.1"/>
    <property type="molecule type" value="Genomic_DNA"/>
</dbReference>
<comment type="caution">
    <text evidence="1">The sequence shown here is derived from an EMBL/GenBank/DDBJ whole genome shotgun (WGS) entry which is preliminary data.</text>
</comment>
<organism evidence="1 2">
    <name type="scientific">Funneliformis caledonium</name>
    <dbReference type="NCBI Taxonomy" id="1117310"/>
    <lineage>
        <taxon>Eukaryota</taxon>
        <taxon>Fungi</taxon>
        <taxon>Fungi incertae sedis</taxon>
        <taxon>Mucoromycota</taxon>
        <taxon>Glomeromycotina</taxon>
        <taxon>Glomeromycetes</taxon>
        <taxon>Glomerales</taxon>
        <taxon>Glomeraceae</taxon>
        <taxon>Funneliformis</taxon>
    </lineage>
</organism>
<name>A0A9N8Z8I9_9GLOM</name>
<evidence type="ECO:0000313" key="1">
    <source>
        <dbReference type="EMBL" id="CAG8483298.1"/>
    </source>
</evidence>
<keyword evidence="2" id="KW-1185">Reference proteome</keyword>
<reference evidence="1" key="1">
    <citation type="submission" date="2021-06" db="EMBL/GenBank/DDBJ databases">
        <authorList>
            <person name="Kallberg Y."/>
            <person name="Tangrot J."/>
            <person name="Rosling A."/>
        </authorList>
    </citation>
    <scope>NUCLEOTIDE SEQUENCE</scope>
    <source>
        <strain evidence="1">UK204</strain>
    </source>
</reference>
<gene>
    <name evidence="1" type="ORF">FCALED_LOCUS2826</name>
</gene>